<accession>A0A645DN96</accession>
<sequence length="64" mass="6807">MGRCRVPDDHLYGGAAGRAGEHEGSGRAGWRKCLAEVLEGRVSNDSARGDDLRVLDAQLRVSGV</sequence>
<gene>
    <name evidence="2" type="ORF">SDC9_137699</name>
</gene>
<feature type="region of interest" description="Disordered" evidence="1">
    <location>
        <begin position="1"/>
        <end position="27"/>
    </location>
</feature>
<comment type="caution">
    <text evidence="2">The sequence shown here is derived from an EMBL/GenBank/DDBJ whole genome shotgun (WGS) entry which is preliminary data.</text>
</comment>
<dbReference type="AlphaFoldDB" id="A0A645DN96"/>
<organism evidence="2">
    <name type="scientific">bioreactor metagenome</name>
    <dbReference type="NCBI Taxonomy" id="1076179"/>
    <lineage>
        <taxon>unclassified sequences</taxon>
        <taxon>metagenomes</taxon>
        <taxon>ecological metagenomes</taxon>
    </lineage>
</organism>
<name>A0A645DN96_9ZZZZ</name>
<protein>
    <submittedName>
        <fullName evidence="2">Uncharacterized protein</fullName>
    </submittedName>
</protein>
<evidence type="ECO:0000313" key="2">
    <source>
        <dbReference type="EMBL" id="MPM90578.1"/>
    </source>
</evidence>
<evidence type="ECO:0000256" key="1">
    <source>
        <dbReference type="SAM" id="MobiDB-lite"/>
    </source>
</evidence>
<feature type="compositionally biased region" description="Basic and acidic residues" evidence="1">
    <location>
        <begin position="1"/>
        <end position="11"/>
    </location>
</feature>
<dbReference type="EMBL" id="VSSQ01037794">
    <property type="protein sequence ID" value="MPM90578.1"/>
    <property type="molecule type" value="Genomic_DNA"/>
</dbReference>
<proteinExistence type="predicted"/>
<reference evidence="2" key="1">
    <citation type="submission" date="2019-08" db="EMBL/GenBank/DDBJ databases">
        <authorList>
            <person name="Kucharzyk K."/>
            <person name="Murdoch R.W."/>
            <person name="Higgins S."/>
            <person name="Loffler F."/>
        </authorList>
    </citation>
    <scope>NUCLEOTIDE SEQUENCE</scope>
</reference>